<evidence type="ECO:0000313" key="6">
    <source>
        <dbReference type="EMBL" id="NEK93321.1"/>
    </source>
</evidence>
<feature type="domain" description="LytR/CpsA/Psr regulator C-terminal" evidence="5">
    <location>
        <begin position="400"/>
        <end position="482"/>
    </location>
</feature>
<evidence type="ECO:0000313" key="8">
    <source>
        <dbReference type="Proteomes" id="UP000468828"/>
    </source>
</evidence>
<evidence type="ECO:0000313" key="9">
    <source>
        <dbReference type="Proteomes" id="UP000471152"/>
    </source>
</evidence>
<gene>
    <name evidence="7" type="ORF">G3R41_03885</name>
    <name evidence="6" type="ORF">GCU67_03885</name>
</gene>
<sequence length="512" mass="50720">MPAVPAPGGPQHSVPVPGVRRSLPVPPIPGRDLPTSTGSTAVRRVRTPPSPARRRFNRTVFALLALLGVVVAAYGGLYVYGDRALGRVDALVPDGPEVLAPQLQVGAETSLVVTSGLPGRSGLASVSALVAHVAEDGQAVVVTLPPTALSDTPACRAADGSLRPPATEPFADALLRGGPSCLVRSVQQLTGLRVDHYVGVDAARLPGLVEVLGEVDMCPTAGEQQMAGDAVADHLRPGAAGSDVTGAVVGARGQQVLSSTLTAGLAGGALADPLTLARFLSGAGDTLTVDQETSLQDVRSLGLALGPQGESAVEVAALPVAQVGRVATGSDQAAVVVDALATRELFDEVINSGRLPVPEPPAEGQPADAAQAAAPAGGQPAVVADPVPAGTTVTVPPEGVTVDVLDATGTGRTAEIADGLAAGGFRIGARGVEPGAVDRTVVRYGPAALEPARTVATAVPGAVLVETPAVGAAVQLVVGPDYTGLVAAPAGTPVPATAVPPAADEAVRACTS</sequence>
<dbReference type="InterPro" id="IPR027381">
    <property type="entry name" value="LytR/CpsA/Psr_C"/>
</dbReference>
<dbReference type="Gene3D" id="3.40.630.190">
    <property type="entry name" value="LCP protein"/>
    <property type="match status" value="1"/>
</dbReference>
<dbReference type="PANTHER" id="PTHR33392">
    <property type="entry name" value="POLYISOPRENYL-TEICHOIC ACID--PEPTIDOGLYCAN TEICHOIC ACID TRANSFERASE TAGU"/>
    <property type="match status" value="1"/>
</dbReference>
<reference evidence="7 9" key="2">
    <citation type="submission" date="2020-02" db="EMBL/GenBank/DDBJ databases">
        <title>The WGS of Modestobacter muralis DSM 100205.</title>
        <authorList>
            <person name="Jiang Z."/>
        </authorList>
    </citation>
    <scope>NUCLEOTIDE SEQUENCE [LARGE SCALE GENOMIC DNA]</scope>
    <source>
        <strain evidence="7 9">DSM 100205</strain>
    </source>
</reference>
<dbReference type="EMBL" id="JAAGWH010000012">
    <property type="protein sequence ID" value="NEK93321.1"/>
    <property type="molecule type" value="Genomic_DNA"/>
</dbReference>
<feature type="region of interest" description="Disordered" evidence="2">
    <location>
        <begin position="355"/>
        <end position="379"/>
    </location>
</feature>
<keyword evidence="3" id="KW-0472">Membrane</keyword>
<comment type="similarity">
    <text evidence="1">Belongs to the LytR/CpsA/Psr (LCP) family.</text>
</comment>
<keyword evidence="3" id="KW-1133">Transmembrane helix</keyword>
<feature type="region of interest" description="Disordered" evidence="2">
    <location>
        <begin position="1"/>
        <end position="50"/>
    </location>
</feature>
<protein>
    <submittedName>
        <fullName evidence="6">LCP family protein</fullName>
    </submittedName>
</protein>
<evidence type="ECO:0000256" key="1">
    <source>
        <dbReference type="ARBA" id="ARBA00006068"/>
    </source>
</evidence>
<feature type="domain" description="Cell envelope-related transcriptional attenuator" evidence="4">
    <location>
        <begin position="169"/>
        <end position="224"/>
    </location>
</feature>
<dbReference type="Proteomes" id="UP000471152">
    <property type="component" value="Unassembled WGS sequence"/>
</dbReference>
<evidence type="ECO:0000313" key="7">
    <source>
        <dbReference type="EMBL" id="NEN50088.1"/>
    </source>
</evidence>
<accession>A0A6P0ENP6</accession>
<evidence type="ECO:0000256" key="3">
    <source>
        <dbReference type="SAM" id="Phobius"/>
    </source>
</evidence>
<name>A0A6P0ENP6_9ACTN</name>
<organism evidence="6 8">
    <name type="scientific">Modestobacter muralis</name>
    <dbReference type="NCBI Taxonomy" id="1608614"/>
    <lineage>
        <taxon>Bacteria</taxon>
        <taxon>Bacillati</taxon>
        <taxon>Actinomycetota</taxon>
        <taxon>Actinomycetes</taxon>
        <taxon>Geodermatophilales</taxon>
        <taxon>Geodermatophilaceae</taxon>
        <taxon>Modestobacter</taxon>
    </lineage>
</organism>
<feature type="compositionally biased region" description="Low complexity" evidence="2">
    <location>
        <begin position="364"/>
        <end position="379"/>
    </location>
</feature>
<evidence type="ECO:0000259" key="5">
    <source>
        <dbReference type="Pfam" id="PF13399"/>
    </source>
</evidence>
<dbReference type="Pfam" id="PF13399">
    <property type="entry name" value="LytR_C"/>
    <property type="match status" value="1"/>
</dbReference>
<keyword evidence="3" id="KW-0812">Transmembrane</keyword>
<dbReference type="PANTHER" id="PTHR33392:SF6">
    <property type="entry name" value="POLYISOPRENYL-TEICHOIC ACID--PEPTIDOGLYCAN TEICHOIC ACID TRANSFERASE TAGU"/>
    <property type="match status" value="1"/>
</dbReference>
<feature type="transmembrane region" description="Helical" evidence="3">
    <location>
        <begin position="60"/>
        <end position="80"/>
    </location>
</feature>
<proteinExistence type="inferred from homology"/>
<dbReference type="AlphaFoldDB" id="A0A6P0ENP6"/>
<dbReference type="InterPro" id="IPR004474">
    <property type="entry name" value="LytR_CpsA_psr"/>
</dbReference>
<evidence type="ECO:0000256" key="2">
    <source>
        <dbReference type="SAM" id="MobiDB-lite"/>
    </source>
</evidence>
<dbReference type="EMBL" id="JAAGWB010000012">
    <property type="protein sequence ID" value="NEN50088.1"/>
    <property type="molecule type" value="Genomic_DNA"/>
</dbReference>
<reference evidence="6 8" key="1">
    <citation type="submission" date="2020-01" db="EMBL/GenBank/DDBJ databases">
        <title>the WGS Modestobacter muralis CPCC 204518.</title>
        <authorList>
            <person name="Jiang Z."/>
        </authorList>
    </citation>
    <scope>NUCLEOTIDE SEQUENCE [LARGE SCALE GENOMIC DNA]</scope>
    <source>
        <strain evidence="6 8">DSM 100205</strain>
    </source>
</reference>
<keyword evidence="8" id="KW-1185">Reference proteome</keyword>
<comment type="caution">
    <text evidence="6">The sequence shown here is derived from an EMBL/GenBank/DDBJ whole genome shotgun (WGS) entry which is preliminary data.</text>
</comment>
<evidence type="ECO:0000259" key="4">
    <source>
        <dbReference type="Pfam" id="PF03816"/>
    </source>
</evidence>
<dbReference type="Proteomes" id="UP000468828">
    <property type="component" value="Unassembled WGS sequence"/>
</dbReference>
<dbReference type="Pfam" id="PF03816">
    <property type="entry name" value="LytR_cpsA_psr"/>
    <property type="match status" value="1"/>
</dbReference>
<dbReference type="InterPro" id="IPR050922">
    <property type="entry name" value="LytR/CpsA/Psr_CW_biosynth"/>
</dbReference>